<dbReference type="Gene3D" id="3.30.200.20">
    <property type="entry name" value="Phosphorylase Kinase, domain 1"/>
    <property type="match status" value="1"/>
</dbReference>
<protein>
    <recommendedName>
        <fullName evidence="2">Aminoglycoside phosphotransferase domain-containing protein</fullName>
    </recommendedName>
</protein>
<sequence>MRTMNAESVRTLANEQYAVGTPTRVELLTTGHNDTYVVETAVDRYAFRVYGASKSWIRGDDDLQFELGLLTHLHAHRAAISYPLNTRGGTTLGHVSTSAGERHYALFSWASGQPLDSERWAPEAAHRLGHALATVHVFADRFATTGSRYRVDEQTLLDRSMERMRPRLEQADPAVVAFIEQQVTEIRGLLRSFDPGPNGWGIIHADPQSLNIHVTADTVTLFDFDRCGFGWRAYDIAYALRHTGASGDPEAERRRAALVDGYRSVRPLTASELEMLPTLGRAAWVREGTGAGHGLPPSKLATYLRDPYLPRFTGTEAADTWHPS</sequence>
<dbReference type="Pfam" id="PF01636">
    <property type="entry name" value="APH"/>
    <property type="match status" value="1"/>
</dbReference>
<organism evidence="3 4">
    <name type="scientific">Microlunatus phosphovorus (strain ATCC 700054 / DSM 10555 / JCM 9379 / NBRC 101784 / NCIMB 13414 / VKM Ac-1990 / NM-1)</name>
    <dbReference type="NCBI Taxonomy" id="1032480"/>
    <lineage>
        <taxon>Bacteria</taxon>
        <taxon>Bacillati</taxon>
        <taxon>Actinomycetota</taxon>
        <taxon>Actinomycetes</taxon>
        <taxon>Propionibacteriales</taxon>
        <taxon>Propionibacteriaceae</taxon>
        <taxon>Microlunatus</taxon>
    </lineage>
</organism>
<feature type="domain" description="Aminoglycoside phosphotransferase" evidence="2">
    <location>
        <begin position="32"/>
        <end position="268"/>
    </location>
</feature>
<dbReference type="PANTHER" id="PTHR21064">
    <property type="entry name" value="AMINOGLYCOSIDE PHOSPHOTRANSFERASE DOMAIN-CONTAINING PROTEIN-RELATED"/>
    <property type="match status" value="1"/>
</dbReference>
<dbReference type="GO" id="GO:0004413">
    <property type="term" value="F:homoserine kinase activity"/>
    <property type="evidence" value="ECO:0007669"/>
    <property type="project" value="TreeGrafter"/>
</dbReference>
<dbReference type="KEGG" id="mph:MLP_05920"/>
<proteinExistence type="inferred from homology"/>
<dbReference type="GO" id="GO:0009088">
    <property type="term" value="P:threonine biosynthetic process"/>
    <property type="evidence" value="ECO:0007669"/>
    <property type="project" value="TreeGrafter"/>
</dbReference>
<dbReference type="Gene3D" id="3.90.1200.10">
    <property type="match status" value="1"/>
</dbReference>
<dbReference type="InterPro" id="IPR002575">
    <property type="entry name" value="Aminoglycoside_PTrfase"/>
</dbReference>
<evidence type="ECO:0000313" key="3">
    <source>
        <dbReference type="EMBL" id="BAK33606.1"/>
    </source>
</evidence>
<dbReference type="InterPro" id="IPR050249">
    <property type="entry name" value="Pseudomonas-type_ThrB"/>
</dbReference>
<dbReference type="STRING" id="1032480.MLP_05920"/>
<dbReference type="Proteomes" id="UP000007947">
    <property type="component" value="Chromosome"/>
</dbReference>
<reference evidence="3 4" key="1">
    <citation type="submission" date="2011-05" db="EMBL/GenBank/DDBJ databases">
        <title>Whole genome sequence of Microlunatus phosphovorus NM-1.</title>
        <authorList>
            <person name="Hosoyama A."/>
            <person name="Sasaki K."/>
            <person name="Harada T."/>
            <person name="Igarashi R."/>
            <person name="Kawakoshi A."/>
            <person name="Sasagawa M."/>
            <person name="Fukada J."/>
            <person name="Nakamura S."/>
            <person name="Katano Y."/>
            <person name="Hanada S."/>
            <person name="Kamagata Y."/>
            <person name="Nakamura N."/>
            <person name="Yamazaki S."/>
            <person name="Fujita N."/>
        </authorList>
    </citation>
    <scope>NUCLEOTIDE SEQUENCE [LARGE SCALE GENOMIC DNA]</scope>
    <source>
        <strain evidence="4">ATCC 700054 / DSM 10555 / JCM 9379 / NBRC 101784 / NCIMB 13414 / VKM Ac-1990 / NM-1</strain>
    </source>
</reference>
<evidence type="ECO:0000256" key="1">
    <source>
        <dbReference type="ARBA" id="ARBA00038240"/>
    </source>
</evidence>
<dbReference type="InterPro" id="IPR011009">
    <property type="entry name" value="Kinase-like_dom_sf"/>
</dbReference>
<evidence type="ECO:0000313" key="4">
    <source>
        <dbReference type="Proteomes" id="UP000007947"/>
    </source>
</evidence>
<accession>F5XKB0</accession>
<dbReference type="PANTHER" id="PTHR21064:SF6">
    <property type="entry name" value="AMINOGLYCOSIDE PHOSPHOTRANSFERASE DOMAIN-CONTAINING PROTEIN"/>
    <property type="match status" value="1"/>
</dbReference>
<dbReference type="HOGENOM" id="CLU_044821_0_0_11"/>
<comment type="similarity">
    <text evidence="1">Belongs to the pseudomonas-type ThrB family.</text>
</comment>
<dbReference type="SUPFAM" id="SSF56112">
    <property type="entry name" value="Protein kinase-like (PK-like)"/>
    <property type="match status" value="1"/>
</dbReference>
<dbReference type="AlphaFoldDB" id="F5XKB0"/>
<dbReference type="EMBL" id="AP012204">
    <property type="protein sequence ID" value="BAK33606.1"/>
    <property type="molecule type" value="Genomic_DNA"/>
</dbReference>
<dbReference type="eggNOG" id="COG2334">
    <property type="taxonomic scope" value="Bacteria"/>
</dbReference>
<evidence type="ECO:0000259" key="2">
    <source>
        <dbReference type="Pfam" id="PF01636"/>
    </source>
</evidence>
<gene>
    <name evidence="3" type="ordered locus">MLP_05920</name>
</gene>
<keyword evidence="4" id="KW-1185">Reference proteome</keyword>
<name>F5XKB0_MICPN</name>